<comment type="caution">
    <text evidence="1">The sequence shown here is derived from an EMBL/GenBank/DDBJ whole genome shotgun (WGS) entry which is preliminary data.</text>
</comment>
<accession>A0A133XU60</accession>
<proteinExistence type="predicted"/>
<dbReference type="Proteomes" id="UP000070422">
    <property type="component" value="Unassembled WGS sequence"/>
</dbReference>
<reference evidence="1 2" key="1">
    <citation type="submission" date="2016-01" db="EMBL/GenBank/DDBJ databases">
        <authorList>
            <person name="Oliw E.H."/>
        </authorList>
    </citation>
    <scope>NUCLEOTIDE SEQUENCE [LARGE SCALE GENOMIC DNA]</scope>
    <source>
        <strain evidence="1 2">KA00635</strain>
    </source>
</reference>
<evidence type="ECO:0000313" key="1">
    <source>
        <dbReference type="EMBL" id="KXB34468.1"/>
    </source>
</evidence>
<sequence>MYRKVIVRQERSGFYLRRLSGYLVEVLVNVEKHQHFFIRKGS</sequence>
<organism evidence="1 2">
    <name type="scientific">Aerococcus christensenii</name>
    <dbReference type="NCBI Taxonomy" id="87541"/>
    <lineage>
        <taxon>Bacteria</taxon>
        <taxon>Bacillati</taxon>
        <taxon>Bacillota</taxon>
        <taxon>Bacilli</taxon>
        <taxon>Lactobacillales</taxon>
        <taxon>Aerococcaceae</taxon>
        <taxon>Aerococcus</taxon>
    </lineage>
</organism>
<protein>
    <submittedName>
        <fullName evidence="1">Uncharacterized protein</fullName>
    </submittedName>
</protein>
<dbReference type="EMBL" id="LSCQ01000075">
    <property type="protein sequence ID" value="KXB34468.1"/>
    <property type="molecule type" value="Genomic_DNA"/>
</dbReference>
<dbReference type="AlphaFoldDB" id="A0A133XU60"/>
<dbReference type="PATRIC" id="fig|87541.4.peg.1359"/>
<evidence type="ECO:0000313" key="2">
    <source>
        <dbReference type="Proteomes" id="UP000070422"/>
    </source>
</evidence>
<name>A0A133XU60_9LACT</name>
<gene>
    <name evidence="1" type="ORF">HMPREF3187_01375</name>
</gene>